<reference evidence="2 3" key="1">
    <citation type="submission" date="2020-03" db="EMBL/GenBank/DDBJ databases">
        <title>Genome sequence of Toxoplasma gondii RH-88 strain.</title>
        <authorList>
            <person name="Lorenzi H.A."/>
            <person name="Venepally P."/>
            <person name="Rozenberg A."/>
            <person name="Sibley D."/>
        </authorList>
    </citation>
    <scope>NUCLEOTIDE SEQUENCE [LARGE SCALE GENOMIC DNA]</scope>
    <source>
        <strain evidence="2 3">RH-88</strain>
    </source>
</reference>
<proteinExistence type="predicted"/>
<dbReference type="Proteomes" id="UP000557509">
    <property type="component" value="Unassembled WGS sequence"/>
</dbReference>
<feature type="region of interest" description="Disordered" evidence="1">
    <location>
        <begin position="1"/>
        <end position="29"/>
    </location>
</feature>
<name>A0A7J6KFZ9_TOXGO</name>
<evidence type="ECO:0000256" key="1">
    <source>
        <dbReference type="SAM" id="MobiDB-lite"/>
    </source>
</evidence>
<sequence length="75" mass="8724">MDMRNRSTITDVQRSNDDKNLNEQSTVEQTLSNRNINSWQAISDRRYAIVCNSQFHPFFIVLFGKFNMQHAAANS</sequence>
<feature type="compositionally biased region" description="Polar residues" evidence="1">
    <location>
        <begin position="1"/>
        <end position="13"/>
    </location>
</feature>
<gene>
    <name evidence="2" type="ORF">TGRH88_023150</name>
</gene>
<keyword evidence="3" id="KW-1185">Reference proteome</keyword>
<accession>A0A7J6KFZ9</accession>
<organism evidence="2 3">
    <name type="scientific">Toxoplasma gondii</name>
    <dbReference type="NCBI Taxonomy" id="5811"/>
    <lineage>
        <taxon>Eukaryota</taxon>
        <taxon>Sar</taxon>
        <taxon>Alveolata</taxon>
        <taxon>Apicomplexa</taxon>
        <taxon>Conoidasida</taxon>
        <taxon>Coccidia</taxon>
        <taxon>Eucoccidiorida</taxon>
        <taxon>Eimeriorina</taxon>
        <taxon>Sarcocystidae</taxon>
        <taxon>Toxoplasma</taxon>
    </lineage>
</organism>
<dbReference type="EMBL" id="JAAUHK010000186">
    <property type="protein sequence ID" value="KAF4646038.1"/>
    <property type="molecule type" value="Genomic_DNA"/>
</dbReference>
<protein>
    <submittedName>
        <fullName evidence="2">Uncharacterized protein</fullName>
    </submittedName>
</protein>
<evidence type="ECO:0000313" key="2">
    <source>
        <dbReference type="EMBL" id="KAF4646038.1"/>
    </source>
</evidence>
<dbReference type="AlphaFoldDB" id="A0A7J6KFZ9"/>
<comment type="caution">
    <text evidence="2">The sequence shown here is derived from an EMBL/GenBank/DDBJ whole genome shotgun (WGS) entry which is preliminary data.</text>
</comment>
<evidence type="ECO:0000313" key="3">
    <source>
        <dbReference type="Proteomes" id="UP000557509"/>
    </source>
</evidence>